<feature type="transmembrane region" description="Helical" evidence="6">
    <location>
        <begin position="246"/>
        <end position="267"/>
    </location>
</feature>
<organism evidence="8">
    <name type="scientific">Magnetococcus massalia (strain MO-1)</name>
    <dbReference type="NCBI Taxonomy" id="451514"/>
    <lineage>
        <taxon>Bacteria</taxon>
        <taxon>Pseudomonadati</taxon>
        <taxon>Pseudomonadota</taxon>
        <taxon>Magnetococcia</taxon>
        <taxon>Magnetococcales</taxon>
        <taxon>Magnetococcaceae</taxon>
        <taxon>Magnetococcus</taxon>
    </lineage>
</organism>
<dbReference type="InterPro" id="IPR004752">
    <property type="entry name" value="AmpG_permease/AT-1"/>
</dbReference>
<feature type="transmembrane region" description="Helical" evidence="6">
    <location>
        <begin position="312"/>
        <end position="333"/>
    </location>
</feature>
<name>A0A1S7LF52_MAGMO</name>
<dbReference type="PROSITE" id="PS50850">
    <property type="entry name" value="MFS"/>
    <property type="match status" value="1"/>
</dbReference>
<evidence type="ECO:0000256" key="2">
    <source>
        <dbReference type="ARBA" id="ARBA00022448"/>
    </source>
</evidence>
<gene>
    <name evidence="8" type="primary">ampG</name>
    <name evidence="8" type="ORF">MAGMO_0477</name>
</gene>
<feature type="transmembrane region" description="Helical" evidence="6">
    <location>
        <begin position="150"/>
        <end position="176"/>
    </location>
</feature>
<dbReference type="Pfam" id="PF07690">
    <property type="entry name" value="MFS_1"/>
    <property type="match status" value="1"/>
</dbReference>
<evidence type="ECO:0000256" key="1">
    <source>
        <dbReference type="ARBA" id="ARBA00004141"/>
    </source>
</evidence>
<feature type="domain" description="Major facilitator superfamily (MFS) profile" evidence="7">
    <location>
        <begin position="16"/>
        <end position="427"/>
    </location>
</feature>
<feature type="transmembrane region" description="Helical" evidence="6">
    <location>
        <begin position="49"/>
        <end position="68"/>
    </location>
</feature>
<dbReference type="PANTHER" id="PTHR12778:SF10">
    <property type="entry name" value="MAJOR FACILITATOR SUPERFAMILY DOMAIN-CONTAINING PROTEIN 3"/>
    <property type="match status" value="1"/>
</dbReference>
<dbReference type="Gene3D" id="1.20.1250.20">
    <property type="entry name" value="MFS general substrate transporter like domains"/>
    <property type="match status" value="2"/>
</dbReference>
<dbReference type="PANTHER" id="PTHR12778">
    <property type="entry name" value="SOLUTE CARRIER FAMILY 33 ACETYL-COA TRANSPORTER -RELATED"/>
    <property type="match status" value="1"/>
</dbReference>
<dbReference type="EMBL" id="LO017727">
    <property type="protein sequence ID" value="CRH04687.1"/>
    <property type="molecule type" value="Genomic_DNA"/>
</dbReference>
<feature type="transmembrane region" description="Helical" evidence="6">
    <location>
        <begin position="182"/>
        <end position="199"/>
    </location>
</feature>
<comment type="subcellular location">
    <subcellularLocation>
        <location evidence="1">Membrane</location>
        <topology evidence="1">Multi-pass membrane protein</topology>
    </subcellularLocation>
</comment>
<evidence type="ECO:0000256" key="4">
    <source>
        <dbReference type="ARBA" id="ARBA00022989"/>
    </source>
</evidence>
<dbReference type="NCBIfam" id="TIGR00901">
    <property type="entry name" value="2A0125"/>
    <property type="match status" value="1"/>
</dbReference>
<protein>
    <submittedName>
        <fullName evidence="8">Multi-pass membrane protein(Major facilitator superfamily)</fullName>
    </submittedName>
</protein>
<keyword evidence="4 6" id="KW-1133">Transmembrane helix</keyword>
<dbReference type="CDD" id="cd17486">
    <property type="entry name" value="MFS_AmpG_like"/>
    <property type="match status" value="1"/>
</dbReference>
<evidence type="ECO:0000259" key="7">
    <source>
        <dbReference type="PROSITE" id="PS50850"/>
    </source>
</evidence>
<feature type="transmembrane region" description="Helical" evidence="6">
    <location>
        <begin position="339"/>
        <end position="363"/>
    </location>
</feature>
<feature type="transmembrane region" description="Helical" evidence="6">
    <location>
        <begin position="375"/>
        <end position="397"/>
    </location>
</feature>
<dbReference type="SUPFAM" id="SSF103473">
    <property type="entry name" value="MFS general substrate transporter"/>
    <property type="match status" value="1"/>
</dbReference>
<feature type="transmembrane region" description="Helical" evidence="6">
    <location>
        <begin position="403"/>
        <end position="422"/>
    </location>
</feature>
<evidence type="ECO:0000256" key="6">
    <source>
        <dbReference type="SAM" id="Phobius"/>
    </source>
</evidence>
<dbReference type="GO" id="GO:0022857">
    <property type="term" value="F:transmembrane transporter activity"/>
    <property type="evidence" value="ECO:0007669"/>
    <property type="project" value="InterPro"/>
</dbReference>
<evidence type="ECO:0000313" key="8">
    <source>
        <dbReference type="EMBL" id="CRH04687.1"/>
    </source>
</evidence>
<evidence type="ECO:0000256" key="5">
    <source>
        <dbReference type="ARBA" id="ARBA00023136"/>
    </source>
</evidence>
<dbReference type="InterPro" id="IPR011701">
    <property type="entry name" value="MFS"/>
</dbReference>
<sequence>MIQSLREVWGLYSQKRVLAVLFLGFSSGLPLALTLGTLTLWLAEEGISKTSIGLFALVGTPYAFKFVWAPLVDQLPVPWLTRRFGRRRGWALFTQLGLMLSIFFLGGSSPVEAPMVTAVLALITAFMSASQDIVIDAYRVELLENRQQGAGAAMVVLGYRIGMLVSGAGALYLASFMSWQETYAIMALCMLVGMVTVLLNPEPVAQEASGATDEAAHGHSRSERVTAWVKRAVIAPFAAFMSRPGWFWIIIFILLYKLGDALAGVMSNPFYLELAFSKIEIANITKAFGLAASIVGGLAGGWVVSRMGIMQALLWCGVLQMLSNLMFVVLAQVGHSLTWLTITIAIENLAGGMGTAAFVAYLSGLCNLSYTATQYALLSSLAAVGRTMLAANAGWMAEMTNWTVFYGLTTLAAIPGLLMLFWMMRRFPVHFEPHGVVKGESAG</sequence>
<dbReference type="AlphaFoldDB" id="A0A1S7LF52"/>
<keyword evidence="2" id="KW-0813">Transport</keyword>
<keyword evidence="5 6" id="KW-0472">Membrane</keyword>
<evidence type="ECO:0000256" key="3">
    <source>
        <dbReference type="ARBA" id="ARBA00022692"/>
    </source>
</evidence>
<accession>A0A1S7LF52</accession>
<feature type="transmembrane region" description="Helical" evidence="6">
    <location>
        <begin position="89"/>
        <end position="109"/>
    </location>
</feature>
<keyword evidence="3 6" id="KW-0812">Transmembrane</keyword>
<feature type="transmembrane region" description="Helical" evidence="6">
    <location>
        <begin position="115"/>
        <end position="138"/>
    </location>
</feature>
<dbReference type="InterPro" id="IPR036259">
    <property type="entry name" value="MFS_trans_sf"/>
</dbReference>
<proteinExistence type="predicted"/>
<feature type="transmembrane region" description="Helical" evidence="6">
    <location>
        <begin position="20"/>
        <end position="43"/>
    </location>
</feature>
<reference evidence="8" key="1">
    <citation type="submission" date="2015-04" db="EMBL/GenBank/DDBJ databases">
        <authorList>
            <person name="Syromyatnikov M.Y."/>
            <person name="Popov V.N."/>
        </authorList>
    </citation>
    <scope>NUCLEOTIDE SEQUENCE</scope>
    <source>
        <strain evidence="8">MO-1</strain>
    </source>
</reference>
<dbReference type="GO" id="GO:0016020">
    <property type="term" value="C:membrane"/>
    <property type="evidence" value="ECO:0007669"/>
    <property type="project" value="UniProtKB-SubCell"/>
</dbReference>
<dbReference type="InterPro" id="IPR020846">
    <property type="entry name" value="MFS_dom"/>
</dbReference>
<feature type="transmembrane region" description="Helical" evidence="6">
    <location>
        <begin position="287"/>
        <end position="305"/>
    </location>
</feature>